<keyword evidence="3" id="KW-1185">Reference proteome</keyword>
<feature type="non-terminal residue" evidence="2">
    <location>
        <position position="1"/>
    </location>
</feature>
<sequence>HPYKDCIKAVIQAVVQQLRQELEEPGRQSSRCRLCMLDMTGIPDDPDERHFYSSTKALAMACVEVSKHQQEFQMHRPKRHKGCSGATTD</sequence>
<organism evidence="2 3">
    <name type="scientific">Oenanthe oenanthe</name>
    <name type="common">Northern wheatear</name>
    <dbReference type="NCBI Taxonomy" id="279966"/>
    <lineage>
        <taxon>Eukaryota</taxon>
        <taxon>Metazoa</taxon>
        <taxon>Chordata</taxon>
        <taxon>Craniata</taxon>
        <taxon>Vertebrata</taxon>
        <taxon>Euteleostomi</taxon>
        <taxon>Archelosauria</taxon>
        <taxon>Archosauria</taxon>
        <taxon>Dinosauria</taxon>
        <taxon>Saurischia</taxon>
        <taxon>Theropoda</taxon>
        <taxon>Coelurosauria</taxon>
        <taxon>Aves</taxon>
        <taxon>Neognathae</taxon>
        <taxon>Neoaves</taxon>
        <taxon>Telluraves</taxon>
        <taxon>Australaves</taxon>
        <taxon>Passeriformes</taxon>
        <taxon>Muscicapidae</taxon>
        <taxon>Oenanthe</taxon>
    </lineage>
</organism>
<comment type="caution">
    <text evidence="2">The sequence shown here is derived from an EMBL/GenBank/DDBJ whole genome shotgun (WGS) entry which is preliminary data.</text>
</comment>
<accession>A0A7L1E1Q5</accession>
<evidence type="ECO:0000313" key="2">
    <source>
        <dbReference type="EMBL" id="NXM82964.1"/>
    </source>
</evidence>
<name>A0A7L1E1Q5_OENON</name>
<dbReference type="EMBL" id="VXBF01004577">
    <property type="protein sequence ID" value="NXM82964.1"/>
    <property type="molecule type" value="Genomic_DNA"/>
</dbReference>
<dbReference type="Proteomes" id="UP000565754">
    <property type="component" value="Unassembled WGS sequence"/>
</dbReference>
<feature type="region of interest" description="Disordered" evidence="1">
    <location>
        <begin position="70"/>
        <end position="89"/>
    </location>
</feature>
<feature type="non-terminal residue" evidence="2">
    <location>
        <position position="89"/>
    </location>
</feature>
<proteinExistence type="predicted"/>
<evidence type="ECO:0000256" key="1">
    <source>
        <dbReference type="SAM" id="MobiDB-lite"/>
    </source>
</evidence>
<reference evidence="2 3" key="1">
    <citation type="submission" date="2019-09" db="EMBL/GenBank/DDBJ databases">
        <title>Bird 10,000 Genomes (B10K) Project - Family phase.</title>
        <authorList>
            <person name="Zhang G."/>
        </authorList>
    </citation>
    <scope>NUCLEOTIDE SEQUENCE [LARGE SCALE GENOMIC DNA]</scope>
    <source>
        <strain evidence="2">B10K-DU-001-74</strain>
        <tissue evidence="2">Muscle</tissue>
    </source>
</reference>
<gene>
    <name evidence="2" type="primary">Lrrc14_5</name>
    <name evidence="2" type="ORF">OENOEN_R15782</name>
</gene>
<evidence type="ECO:0000313" key="3">
    <source>
        <dbReference type="Proteomes" id="UP000565754"/>
    </source>
</evidence>
<dbReference type="AlphaFoldDB" id="A0A7L1E1Q5"/>
<protein>
    <submittedName>
        <fullName evidence="2">LRC14 protein</fullName>
    </submittedName>
</protein>